<dbReference type="PROSITE" id="PS51257">
    <property type="entry name" value="PROKAR_LIPOPROTEIN"/>
    <property type="match status" value="1"/>
</dbReference>
<proteinExistence type="predicted"/>
<accession>A0A1I0HIS7</accession>
<dbReference type="RefSeq" id="WP_092772756.1">
    <property type="nucleotide sequence ID" value="NZ_FOHS01000003.1"/>
</dbReference>
<organism evidence="2 3">
    <name type="scientific">Hymenobacter actinosclerus</name>
    <dbReference type="NCBI Taxonomy" id="82805"/>
    <lineage>
        <taxon>Bacteria</taxon>
        <taxon>Pseudomonadati</taxon>
        <taxon>Bacteroidota</taxon>
        <taxon>Cytophagia</taxon>
        <taxon>Cytophagales</taxon>
        <taxon>Hymenobacteraceae</taxon>
        <taxon>Hymenobacter</taxon>
    </lineage>
</organism>
<evidence type="ECO:0008006" key="4">
    <source>
        <dbReference type="Google" id="ProtNLM"/>
    </source>
</evidence>
<feature type="region of interest" description="Disordered" evidence="1">
    <location>
        <begin position="25"/>
        <end position="45"/>
    </location>
</feature>
<sequence>MRFPLLFPALAALLLAACGDVKNPNGMPDQPRASGQEAQVLTSADVPNPDPAIAGTEKAIMPADTSLAGAWVILEGSLRGHDAATFNQLIDPEYGLWLLEQADGKPVITRVADVKNLLTQKEQPLFSLDKKLMDCPKPQVVERLPAPNCPAGTFARQGCFNGPSTQFRAQDFWQTATLRQATRNQAQAAVGRCVRGVLQTSTGYQFHFSKSAGAGGRWRIVFIDLRGACPK</sequence>
<protein>
    <recommendedName>
        <fullName evidence="4">Lipoprotein</fullName>
    </recommendedName>
</protein>
<evidence type="ECO:0000256" key="1">
    <source>
        <dbReference type="SAM" id="MobiDB-lite"/>
    </source>
</evidence>
<gene>
    <name evidence="2" type="ORF">SAMN04487998_2921</name>
</gene>
<evidence type="ECO:0000313" key="3">
    <source>
        <dbReference type="Proteomes" id="UP000198697"/>
    </source>
</evidence>
<dbReference type="Proteomes" id="UP000198697">
    <property type="component" value="Unassembled WGS sequence"/>
</dbReference>
<dbReference type="OrthoDB" id="875353at2"/>
<reference evidence="3" key="1">
    <citation type="submission" date="2016-10" db="EMBL/GenBank/DDBJ databases">
        <authorList>
            <person name="Varghese N."/>
            <person name="Submissions S."/>
        </authorList>
    </citation>
    <scope>NUCLEOTIDE SEQUENCE [LARGE SCALE GENOMIC DNA]</scope>
    <source>
        <strain evidence="3">DSM 15310</strain>
    </source>
</reference>
<dbReference type="AlphaFoldDB" id="A0A1I0HIS7"/>
<dbReference type="EMBL" id="FOHS01000003">
    <property type="protein sequence ID" value="SET82956.1"/>
    <property type="molecule type" value="Genomic_DNA"/>
</dbReference>
<evidence type="ECO:0000313" key="2">
    <source>
        <dbReference type="EMBL" id="SET82956.1"/>
    </source>
</evidence>
<name>A0A1I0HIS7_9BACT</name>
<keyword evidence="3" id="KW-1185">Reference proteome</keyword>